<dbReference type="Proteomes" id="UP001057877">
    <property type="component" value="Chromosome"/>
</dbReference>
<gene>
    <name evidence="2" type="ORF">L1F29_14880</name>
</gene>
<evidence type="ECO:0000313" key="3">
    <source>
        <dbReference type="Proteomes" id="UP001057877"/>
    </source>
</evidence>
<protein>
    <submittedName>
        <fullName evidence="2">GNAT family N-acetyltransferase</fullName>
    </submittedName>
</protein>
<dbReference type="Gene3D" id="3.40.630.30">
    <property type="match status" value="1"/>
</dbReference>
<accession>A0ABY5SGB1</accession>
<evidence type="ECO:0000313" key="2">
    <source>
        <dbReference type="EMBL" id="UVI33037.1"/>
    </source>
</evidence>
<dbReference type="PANTHER" id="PTHR43792:SF9">
    <property type="entry name" value="RIBOSOMAL-PROTEIN-ALANINE ACETYLTRANSFERASE"/>
    <property type="match status" value="1"/>
</dbReference>
<dbReference type="SUPFAM" id="SSF55729">
    <property type="entry name" value="Acyl-CoA N-acyltransferases (Nat)"/>
    <property type="match status" value="1"/>
</dbReference>
<evidence type="ECO:0000259" key="1">
    <source>
        <dbReference type="PROSITE" id="PS51186"/>
    </source>
</evidence>
<reference evidence="2" key="1">
    <citation type="submission" date="2022-01" db="EMBL/GenBank/DDBJ databases">
        <title>Paenibacillus spongiae sp. nov., isolated from marine sponge.</title>
        <authorList>
            <person name="Li Z."/>
            <person name="Zhang M."/>
        </authorList>
    </citation>
    <scope>NUCLEOTIDE SEQUENCE</scope>
    <source>
        <strain evidence="2">PHS-Z3</strain>
    </source>
</reference>
<dbReference type="InterPro" id="IPR016181">
    <property type="entry name" value="Acyl_CoA_acyltransferase"/>
</dbReference>
<proteinExistence type="predicted"/>
<dbReference type="InterPro" id="IPR051531">
    <property type="entry name" value="N-acetyltransferase"/>
</dbReference>
<name>A0ABY5SGB1_9BACL</name>
<sequence>MNTSLYEFPSLVTERISLRLLTLEDAEEVYRHFSDHEVTKYMDIEPCKSRKEAEEIIRYHLEDAGCRWGLYDKQNQSFLGTCGFHYLRDTDHSFMAEIGFDLTKHHWGKGLMSEAMQAVIEYGFTIMKLDVIDATVEPANERSIRLMKQLGFQRERELREELIYYYLNRP</sequence>
<dbReference type="EMBL" id="CP091430">
    <property type="protein sequence ID" value="UVI33037.1"/>
    <property type="molecule type" value="Genomic_DNA"/>
</dbReference>
<dbReference type="PANTHER" id="PTHR43792">
    <property type="entry name" value="GNAT FAMILY, PUTATIVE (AFU_ORTHOLOGUE AFUA_3G00765)-RELATED-RELATED"/>
    <property type="match status" value="1"/>
</dbReference>
<dbReference type="PROSITE" id="PS51186">
    <property type="entry name" value="GNAT"/>
    <property type="match status" value="1"/>
</dbReference>
<organism evidence="2 3">
    <name type="scientific">Paenibacillus spongiae</name>
    <dbReference type="NCBI Taxonomy" id="2909671"/>
    <lineage>
        <taxon>Bacteria</taxon>
        <taxon>Bacillati</taxon>
        <taxon>Bacillota</taxon>
        <taxon>Bacilli</taxon>
        <taxon>Bacillales</taxon>
        <taxon>Paenibacillaceae</taxon>
        <taxon>Paenibacillus</taxon>
    </lineage>
</organism>
<feature type="domain" description="N-acetyltransferase" evidence="1">
    <location>
        <begin position="16"/>
        <end position="170"/>
    </location>
</feature>
<dbReference type="Pfam" id="PF13302">
    <property type="entry name" value="Acetyltransf_3"/>
    <property type="match status" value="1"/>
</dbReference>
<keyword evidence="3" id="KW-1185">Reference proteome</keyword>
<dbReference type="InterPro" id="IPR000182">
    <property type="entry name" value="GNAT_dom"/>
</dbReference>